<proteinExistence type="predicted"/>
<organism evidence="2 3">
    <name type="scientific">Lachancea fermentati</name>
    <name type="common">Zygosaccharomyces fermentati</name>
    <dbReference type="NCBI Taxonomy" id="4955"/>
    <lineage>
        <taxon>Eukaryota</taxon>
        <taxon>Fungi</taxon>
        <taxon>Dikarya</taxon>
        <taxon>Ascomycota</taxon>
        <taxon>Saccharomycotina</taxon>
        <taxon>Saccharomycetes</taxon>
        <taxon>Saccharomycetales</taxon>
        <taxon>Saccharomycetaceae</taxon>
        <taxon>Lachancea</taxon>
    </lineage>
</organism>
<accession>A0A1G4M7Y9</accession>
<name>A0A1G4M7Y9_LACFM</name>
<evidence type="ECO:0000313" key="2">
    <source>
        <dbReference type="EMBL" id="SCV99956.1"/>
    </source>
</evidence>
<keyword evidence="3" id="KW-1185">Reference proteome</keyword>
<dbReference type="STRING" id="4955.A0A1G4M7Y9"/>
<sequence length="240" mass="28176">MNSLSLSHIVLQDSSILLNYRIVMKDKTDHYGGELDELNEYYHLLRVDPQVKYACNAVRRYKASHSNDVDDDRKSGHKRNIITVDDNLKINYEMVKTTPGNFIESSPSTSTKNKVAKEQMNKIAKMKTNYYKKRLYTMNEQFLSKQGKLEEEGEKNEENVKDSEVTDETDLAEKYKWHLEINRDLLKEYKSLLQEEKRWFLKKELMLDANIKFDLFSTRDEDQTTVLFGSKDASSVCVFK</sequence>
<evidence type="ECO:0000256" key="1">
    <source>
        <dbReference type="SAM" id="MobiDB-lite"/>
    </source>
</evidence>
<evidence type="ECO:0000313" key="3">
    <source>
        <dbReference type="Proteomes" id="UP000190831"/>
    </source>
</evidence>
<dbReference type="OrthoDB" id="4063618at2759"/>
<feature type="region of interest" description="Disordered" evidence="1">
    <location>
        <begin position="147"/>
        <end position="166"/>
    </location>
</feature>
<dbReference type="AlphaFoldDB" id="A0A1G4M7Y9"/>
<protein>
    <submittedName>
        <fullName evidence="2">LAFE_0B06238g1_1</fullName>
    </submittedName>
</protein>
<dbReference type="Proteomes" id="UP000190831">
    <property type="component" value="Chromosome B"/>
</dbReference>
<reference evidence="3" key="1">
    <citation type="submission" date="2016-03" db="EMBL/GenBank/DDBJ databases">
        <authorList>
            <person name="Devillers H."/>
        </authorList>
    </citation>
    <scope>NUCLEOTIDE SEQUENCE [LARGE SCALE GENOMIC DNA]</scope>
</reference>
<gene>
    <name evidence="2" type="ORF">LAFE_0B06238G</name>
</gene>
<dbReference type="OMA" id="KINYEMV"/>
<dbReference type="EMBL" id="LT598489">
    <property type="protein sequence ID" value="SCV99956.1"/>
    <property type="molecule type" value="Genomic_DNA"/>
</dbReference>